<reference evidence="3 4" key="1">
    <citation type="submission" date="2015-07" db="EMBL/GenBank/DDBJ databases">
        <title>The genome of Dufourea novaeangliae.</title>
        <authorList>
            <person name="Pan H."/>
            <person name="Kapheim K."/>
        </authorList>
    </citation>
    <scope>NUCLEOTIDE SEQUENCE [LARGE SCALE GENOMIC DNA]</scope>
    <source>
        <strain evidence="3">0120121106</strain>
        <tissue evidence="3">Whole body</tissue>
    </source>
</reference>
<dbReference type="InterPro" id="IPR025259">
    <property type="entry name" value="CCDC34/181"/>
</dbReference>
<feature type="compositionally biased region" description="Basic and acidic residues" evidence="1">
    <location>
        <begin position="344"/>
        <end position="380"/>
    </location>
</feature>
<gene>
    <name evidence="3" type="ORF">WN55_08559</name>
</gene>
<feature type="domain" description="Coiled-coil" evidence="2">
    <location>
        <begin position="243"/>
        <end position="410"/>
    </location>
</feature>
<dbReference type="OrthoDB" id="6591885at2759"/>
<dbReference type="PANTHER" id="PTHR23247:SF2">
    <property type="entry name" value="COILED-COIL DOMAIN-CONTAINING PROTEIN 34"/>
    <property type="match status" value="1"/>
</dbReference>
<dbReference type="AlphaFoldDB" id="A0A154P5M5"/>
<dbReference type="InterPro" id="IPR045323">
    <property type="entry name" value="CCDC34"/>
</dbReference>
<evidence type="ECO:0000256" key="1">
    <source>
        <dbReference type="SAM" id="MobiDB-lite"/>
    </source>
</evidence>
<dbReference type="EMBL" id="KQ434822">
    <property type="protein sequence ID" value="KZC07177.1"/>
    <property type="molecule type" value="Genomic_DNA"/>
</dbReference>
<dbReference type="STRING" id="178035.A0A154P5M5"/>
<dbReference type="Proteomes" id="UP000076502">
    <property type="component" value="Unassembled WGS sequence"/>
</dbReference>
<protein>
    <recommendedName>
        <fullName evidence="2">Coiled-coil domain-containing protein</fullName>
    </recommendedName>
</protein>
<dbReference type="PANTHER" id="PTHR23247">
    <property type="entry name" value="NY-REN-41 ANTIGEN L15 -RELATED"/>
    <property type="match status" value="1"/>
</dbReference>
<feature type="compositionally biased region" description="Basic and acidic residues" evidence="1">
    <location>
        <begin position="259"/>
        <end position="284"/>
    </location>
</feature>
<evidence type="ECO:0000313" key="4">
    <source>
        <dbReference type="Proteomes" id="UP000076502"/>
    </source>
</evidence>
<evidence type="ECO:0000259" key="2">
    <source>
        <dbReference type="Pfam" id="PF13904"/>
    </source>
</evidence>
<keyword evidence="4" id="KW-1185">Reference proteome</keyword>
<feature type="region of interest" description="Disordered" evidence="1">
    <location>
        <begin position="251"/>
        <end position="284"/>
    </location>
</feature>
<proteinExistence type="predicted"/>
<evidence type="ECO:0000313" key="3">
    <source>
        <dbReference type="EMBL" id="KZC07177.1"/>
    </source>
</evidence>
<feature type="region of interest" description="Disordered" evidence="1">
    <location>
        <begin position="344"/>
        <end position="447"/>
    </location>
</feature>
<dbReference type="Pfam" id="PF13904">
    <property type="entry name" value="CCDC34"/>
    <property type="match status" value="1"/>
</dbReference>
<organism evidence="3 4">
    <name type="scientific">Dufourea novaeangliae</name>
    <name type="common">Sweat bee</name>
    <dbReference type="NCBI Taxonomy" id="178035"/>
    <lineage>
        <taxon>Eukaryota</taxon>
        <taxon>Metazoa</taxon>
        <taxon>Ecdysozoa</taxon>
        <taxon>Arthropoda</taxon>
        <taxon>Hexapoda</taxon>
        <taxon>Insecta</taxon>
        <taxon>Pterygota</taxon>
        <taxon>Neoptera</taxon>
        <taxon>Endopterygota</taxon>
        <taxon>Hymenoptera</taxon>
        <taxon>Apocrita</taxon>
        <taxon>Aculeata</taxon>
        <taxon>Apoidea</taxon>
        <taxon>Anthophila</taxon>
        <taxon>Halictidae</taxon>
        <taxon>Rophitinae</taxon>
        <taxon>Dufourea</taxon>
    </lineage>
</organism>
<sequence length="447" mass="51422">MVDSDADRWYDWKRDNFNDLLHGRNVNAGNDARLTGPDQFNRSTYNDSQEGNFCSNGFVNHAAIPGSSSSGAEVRFINPAIYAETLNNEDEEREIEIRVKVSSKDNGLPIEGNCGDSTEMSDVMSTLSIKNDLDASFANHAGDQASAQDTYRCYSLHSSGSLESGPLRSKSVISCGAPNRVERRCRIVGRADGSDKLCSARLLDPEVQRFTLNGHRVVQVSTSSLSSISISETRSSKDDLLKKIPYSEWMRRKQQMARQKKEEEDQVERKKQMEAERLAREKEERESRERENFLKWNERKRKEEERKKEILEKKLEMEKKLNEFKDNNAVVQILCLRQWARKKEEEEKARQKKEAIKQRQIDEEKKKRLEESTKAYENWRKNAKNRPKPATQGLLPHQKAKPSYVNPTPWQGIVNESEDDEESFSNGKRTPSQQAKTSSKKGTAYFQ</sequence>
<accession>A0A154P5M5</accession>
<name>A0A154P5M5_DUFNO</name>
<dbReference type="OMA" id="KENFLKW"/>
<feature type="compositionally biased region" description="Polar residues" evidence="1">
    <location>
        <begin position="424"/>
        <end position="447"/>
    </location>
</feature>